<dbReference type="PANTHER" id="PTHR46732:SF8">
    <property type="entry name" value="ATP-DEPENDENT PROTEASE LA (LON) DOMAIN PROTEIN"/>
    <property type="match status" value="1"/>
</dbReference>
<protein>
    <recommendedName>
        <fullName evidence="1">Lon N-terminal domain-containing protein</fullName>
    </recommendedName>
</protein>
<feature type="domain" description="Lon N-terminal" evidence="1">
    <location>
        <begin position="2"/>
        <end position="178"/>
    </location>
</feature>
<gene>
    <name evidence="2" type="ORF">SAMN04490243_2413</name>
</gene>
<accession>A0A1I6H8H6</accession>
<dbReference type="Pfam" id="PF02190">
    <property type="entry name" value="LON_substr_bdg"/>
    <property type="match status" value="1"/>
</dbReference>
<dbReference type="PANTHER" id="PTHR46732">
    <property type="entry name" value="ATP-DEPENDENT PROTEASE LA (LON) DOMAIN PROTEIN"/>
    <property type="match status" value="1"/>
</dbReference>
<dbReference type="InterPro" id="IPR003111">
    <property type="entry name" value="Lon_prtase_N"/>
</dbReference>
<dbReference type="OrthoDB" id="25394at2"/>
<dbReference type="Gene3D" id="2.30.130.40">
    <property type="entry name" value="LON domain-like"/>
    <property type="match status" value="1"/>
</dbReference>
<sequence length="213" mass="24806">MNLPLFPLRTVFFPGETVPLHIFEPRYKALIEDCHRESQTFGIPVFIDNTLSYGTEVQLARVVNTYADGSRDVVCAARQVFRLKSFESLWSGKPYPGGEVEFLDQIRDSDPELKQRVITGIQDLYKLMDLTHEPIDPDRFNSFTLAHKIGLSMRQEFDLLRMTSEAMRLQFINDHLQQTAEVLSQLNATRERIEMNGHFRNYDPLDFEDFKLE</sequence>
<keyword evidence="3" id="KW-1185">Reference proteome</keyword>
<organism evidence="2 3">
    <name type="scientific">Robiginitalea myxolifaciens</name>
    <dbReference type="NCBI Taxonomy" id="400055"/>
    <lineage>
        <taxon>Bacteria</taxon>
        <taxon>Pseudomonadati</taxon>
        <taxon>Bacteroidota</taxon>
        <taxon>Flavobacteriia</taxon>
        <taxon>Flavobacteriales</taxon>
        <taxon>Flavobacteriaceae</taxon>
        <taxon>Robiginitalea</taxon>
    </lineage>
</organism>
<evidence type="ECO:0000259" key="1">
    <source>
        <dbReference type="SMART" id="SM00464"/>
    </source>
</evidence>
<dbReference type="InterPro" id="IPR015947">
    <property type="entry name" value="PUA-like_sf"/>
</dbReference>
<dbReference type="RefSeq" id="WP_092982811.1">
    <property type="nucleotide sequence ID" value="NZ_FOYQ01000002.1"/>
</dbReference>
<dbReference type="SMART" id="SM00464">
    <property type="entry name" value="LON"/>
    <property type="match status" value="1"/>
</dbReference>
<evidence type="ECO:0000313" key="3">
    <source>
        <dbReference type="Proteomes" id="UP000199534"/>
    </source>
</evidence>
<dbReference type="SUPFAM" id="SSF88697">
    <property type="entry name" value="PUA domain-like"/>
    <property type="match status" value="1"/>
</dbReference>
<reference evidence="2 3" key="1">
    <citation type="submission" date="2016-10" db="EMBL/GenBank/DDBJ databases">
        <authorList>
            <person name="de Groot N.N."/>
        </authorList>
    </citation>
    <scope>NUCLEOTIDE SEQUENCE [LARGE SCALE GENOMIC DNA]</scope>
    <source>
        <strain evidence="2 3">DSM 21019</strain>
    </source>
</reference>
<dbReference type="STRING" id="400055.SAMN04490243_2413"/>
<dbReference type="AlphaFoldDB" id="A0A1I6H8H6"/>
<name>A0A1I6H8H6_9FLAO</name>
<proteinExistence type="predicted"/>
<dbReference type="Proteomes" id="UP000199534">
    <property type="component" value="Unassembled WGS sequence"/>
</dbReference>
<evidence type="ECO:0000313" key="2">
    <source>
        <dbReference type="EMBL" id="SFR50775.1"/>
    </source>
</evidence>
<dbReference type="InterPro" id="IPR046336">
    <property type="entry name" value="Lon_prtase_N_sf"/>
</dbReference>
<dbReference type="EMBL" id="FOYQ01000002">
    <property type="protein sequence ID" value="SFR50775.1"/>
    <property type="molecule type" value="Genomic_DNA"/>
</dbReference>